<keyword evidence="1 5" id="KW-0489">Methyltransferase</keyword>
<keyword evidence="3 5" id="KW-0949">S-adenosyl-L-methionine</keyword>
<comment type="pathway">
    <text evidence="5">Cofactor biosynthesis; ubiquinone biosynthesis.</text>
</comment>
<dbReference type="EMBL" id="CALNXI010000114">
    <property type="protein sequence ID" value="CAH3019372.1"/>
    <property type="molecule type" value="Genomic_DNA"/>
</dbReference>
<dbReference type="Proteomes" id="UP001159427">
    <property type="component" value="Unassembled WGS sequence"/>
</dbReference>
<reference evidence="6 7" key="1">
    <citation type="submission" date="2022-05" db="EMBL/GenBank/DDBJ databases">
        <authorList>
            <consortium name="Genoscope - CEA"/>
            <person name="William W."/>
        </authorList>
    </citation>
    <scope>NUCLEOTIDE SEQUENCE [LARGE SCALE GENOMIC DNA]</scope>
</reference>
<feature type="binding site" evidence="5">
    <location>
        <position position="212"/>
    </location>
    <ligand>
        <name>S-adenosyl-L-methionine</name>
        <dbReference type="ChEBI" id="CHEBI:59789"/>
    </ligand>
</feature>
<keyword evidence="5" id="KW-0472">Membrane</keyword>
<gene>
    <name evidence="6" type="ORF">PEVE_00002413</name>
</gene>
<protein>
    <recommendedName>
        <fullName evidence="5">2-methoxy-6-polyprenyl-1,4-benzoquinol methylase, mitochondrial</fullName>
        <ecNumber evidence="5">2.1.1.201</ecNumber>
    </recommendedName>
    <alternativeName>
        <fullName evidence="5">Ubiquinone biosynthesis methyltransferase COQ5</fullName>
    </alternativeName>
</protein>
<dbReference type="HAMAP" id="MF_01813">
    <property type="entry name" value="MenG_UbiE_methyltr"/>
    <property type="match status" value="1"/>
</dbReference>
<keyword evidence="5" id="KW-0831">Ubiquinone biosynthesis</keyword>
<dbReference type="PROSITE" id="PS51608">
    <property type="entry name" value="SAM_MT_UBIE"/>
    <property type="match status" value="1"/>
</dbReference>
<evidence type="ECO:0000313" key="7">
    <source>
        <dbReference type="Proteomes" id="UP001159427"/>
    </source>
</evidence>
<comment type="catalytic activity">
    <reaction evidence="5">
        <text>a 2-methoxy-6-(all-trans-polyprenyl)benzene-1,4-diol + S-adenosyl-L-methionine = a 5-methoxy-2-methyl-3-(all-trans-polyprenyl)benzene-1,4-diol + S-adenosyl-L-homocysteine + H(+)</text>
        <dbReference type="Rhea" id="RHEA:28286"/>
        <dbReference type="Rhea" id="RHEA-COMP:10858"/>
        <dbReference type="Rhea" id="RHEA-COMP:10859"/>
        <dbReference type="ChEBI" id="CHEBI:15378"/>
        <dbReference type="ChEBI" id="CHEBI:57856"/>
        <dbReference type="ChEBI" id="CHEBI:59789"/>
        <dbReference type="ChEBI" id="CHEBI:84166"/>
        <dbReference type="ChEBI" id="CHEBI:84167"/>
        <dbReference type="EC" id="2.1.1.201"/>
    </reaction>
</comment>
<name>A0ABN8LS85_9CNID</name>
<dbReference type="SUPFAM" id="SSF53335">
    <property type="entry name" value="S-adenosyl-L-methionine-dependent methyltransferases"/>
    <property type="match status" value="1"/>
</dbReference>
<dbReference type="InterPro" id="IPR029063">
    <property type="entry name" value="SAM-dependent_MTases_sf"/>
</dbReference>
<evidence type="ECO:0000256" key="5">
    <source>
        <dbReference type="HAMAP-Rule" id="MF_03191"/>
    </source>
</evidence>
<organism evidence="6 7">
    <name type="scientific">Porites evermanni</name>
    <dbReference type="NCBI Taxonomy" id="104178"/>
    <lineage>
        <taxon>Eukaryota</taxon>
        <taxon>Metazoa</taxon>
        <taxon>Cnidaria</taxon>
        <taxon>Anthozoa</taxon>
        <taxon>Hexacorallia</taxon>
        <taxon>Scleractinia</taxon>
        <taxon>Fungiina</taxon>
        <taxon>Poritidae</taxon>
        <taxon>Porites</taxon>
    </lineage>
</organism>
<dbReference type="PROSITE" id="PS01183">
    <property type="entry name" value="UBIE_1"/>
    <property type="match status" value="1"/>
</dbReference>
<comment type="function">
    <text evidence="5">Methyltransferase required for the conversion of 2-polyprenyl-6-methoxy-1,4-benzoquinol (DDMQH2) to 2-polyprenyl-3-methyl-6-methoxy-1,4-benzoquinol (DMQH2).</text>
</comment>
<keyword evidence="2 5" id="KW-0808">Transferase</keyword>
<dbReference type="NCBIfam" id="TIGR01934">
    <property type="entry name" value="MenG_MenH_UbiE"/>
    <property type="match status" value="1"/>
</dbReference>
<dbReference type="PANTHER" id="PTHR43591">
    <property type="entry name" value="METHYLTRANSFERASE"/>
    <property type="match status" value="1"/>
</dbReference>
<evidence type="ECO:0000256" key="1">
    <source>
        <dbReference type="ARBA" id="ARBA00022603"/>
    </source>
</evidence>
<comment type="caution">
    <text evidence="6">The sequence shown here is derived from an EMBL/GenBank/DDBJ whole genome shotgun (WGS) entry which is preliminary data.</text>
</comment>
<comment type="caution">
    <text evidence="5">Lacks conserved residue(s) required for the propagation of feature annotation.</text>
</comment>
<evidence type="ECO:0000256" key="4">
    <source>
        <dbReference type="ARBA" id="ARBA00046387"/>
    </source>
</evidence>
<accession>A0ABN8LS85</accession>
<evidence type="ECO:0000313" key="6">
    <source>
        <dbReference type="EMBL" id="CAH3019372.1"/>
    </source>
</evidence>
<feature type="binding site" evidence="5">
    <location>
        <position position="178"/>
    </location>
    <ligand>
        <name>S-adenosyl-L-methionine</name>
        <dbReference type="ChEBI" id="CHEBI:59789"/>
    </ligand>
</feature>
<evidence type="ECO:0000256" key="2">
    <source>
        <dbReference type="ARBA" id="ARBA00022679"/>
    </source>
</evidence>
<proteinExistence type="inferred from homology"/>
<dbReference type="PANTHER" id="PTHR43591:SF24">
    <property type="entry name" value="2-METHOXY-6-POLYPRENYL-1,4-BENZOQUINOL METHYLASE, MITOCHONDRIAL"/>
    <property type="match status" value="1"/>
</dbReference>
<feature type="binding site" evidence="5">
    <location>
        <begin position="240"/>
        <end position="241"/>
    </location>
    <ligand>
        <name>S-adenosyl-L-methionine</name>
        <dbReference type="ChEBI" id="CHEBI:59789"/>
    </ligand>
</feature>
<dbReference type="InterPro" id="IPR023576">
    <property type="entry name" value="UbiE/COQ5_MeTrFase_CS"/>
</dbReference>
<sequence>MAASAVKCPKTVVLAIDRTCSLCGGSWLSRLRYRMFSDSKLDDNSTHFGFEKVSEQDKAEKGRLQNIEVQSIKSWDHLCEITQLSWQYRRVTVSADLAKIEPLYSRLLMSWQDIQYKLVKFAIILLSPVYKVFENVASSYDQMNDAMSFGIHRLWKDRLIKVLNPPSGTKLLDVAGGTGRDIAFRFLNHVKNKLPRRKAQSETFEAHVTVCDINRAMLKVGQKRAARFHHTSAISWIEGDAEDLPIASSSVDAFTIAFGIRNVTRIHKALSEAYRVLAPGGRFLCLEFSEVQNKLIASAYDKYSFDVIPVMGHVIAGDWKSYQYLVESIRQFPNQEEFARMIEDAGFRHVTYENLSFGIAAIHSGFKLP</sequence>
<dbReference type="CDD" id="cd02440">
    <property type="entry name" value="AdoMet_MTases"/>
    <property type="match status" value="1"/>
</dbReference>
<comment type="subunit">
    <text evidence="4">Component of a multi-subunit COQ enzyme complex, composed of at least COQ3, COQ4, COQ5, COQ6, COQ7 and COQ9. Interacts with PYURF; the interaction is direct, stabilizes COQ5 protein and associates PYURF with COQ enzyme complex.</text>
</comment>
<dbReference type="Pfam" id="PF01209">
    <property type="entry name" value="Ubie_methyltran"/>
    <property type="match status" value="1"/>
</dbReference>
<dbReference type="Gene3D" id="3.40.50.150">
    <property type="entry name" value="Vaccinia Virus protein VP39"/>
    <property type="match status" value="1"/>
</dbReference>
<keyword evidence="5" id="KW-0496">Mitochondrion</keyword>
<keyword evidence="7" id="KW-1185">Reference proteome</keyword>
<dbReference type="InterPro" id="IPR004033">
    <property type="entry name" value="UbiE/COQ5_MeTrFase"/>
</dbReference>
<comment type="similarity">
    <text evidence="5">Belongs to the class I-like SAM-binding methyltransferase superfamily. MenG/UbiE family.</text>
</comment>
<evidence type="ECO:0000256" key="3">
    <source>
        <dbReference type="ARBA" id="ARBA00022691"/>
    </source>
</evidence>
<dbReference type="NCBIfam" id="NF001244">
    <property type="entry name" value="PRK00216.1-5"/>
    <property type="match status" value="1"/>
</dbReference>
<dbReference type="EC" id="2.1.1.201" evidence="5"/>
<keyword evidence="5" id="KW-0999">Mitochondrion inner membrane</keyword>
<comment type="subcellular location">
    <subcellularLocation>
        <location evidence="5">Mitochondrion inner membrane</location>
        <topology evidence="5">Peripheral membrane protein</topology>
        <orientation evidence="5">Matrix side</orientation>
    </subcellularLocation>
</comment>